<dbReference type="PANTHER" id="PTHR21529">
    <property type="entry name" value="MAMMARY TURMOR VIRUS RECEPTOR HOMOLOG 1, 2 MTVR1, 2"/>
    <property type="match status" value="1"/>
</dbReference>
<dbReference type="RefSeq" id="XP_005764081.1">
    <property type="nucleotide sequence ID" value="XM_005764024.1"/>
</dbReference>
<dbReference type="EnsemblProtists" id="EOD11652">
    <property type="protein sequence ID" value="EOD11652"/>
    <property type="gene ID" value="EMIHUDRAFT_452413"/>
</dbReference>
<dbReference type="GeneID" id="17257774"/>
<dbReference type="GO" id="GO:0016787">
    <property type="term" value="F:hydrolase activity"/>
    <property type="evidence" value="ECO:0007669"/>
    <property type="project" value="UniProtKB-KW"/>
</dbReference>
<dbReference type="HOGENOM" id="CLU_843161_0_0_1"/>
<dbReference type="InterPro" id="IPR027417">
    <property type="entry name" value="P-loop_NTPase"/>
</dbReference>
<dbReference type="SUPFAM" id="SSF52540">
    <property type="entry name" value="P-loop containing nucleoside triphosphate hydrolases"/>
    <property type="match status" value="1"/>
</dbReference>
<dbReference type="GO" id="GO:0004386">
    <property type="term" value="F:helicase activity"/>
    <property type="evidence" value="ECO:0007669"/>
    <property type="project" value="UniProtKB-KW"/>
</dbReference>
<dbReference type="PaxDb" id="2903-EOD11652"/>
<dbReference type="Gene3D" id="3.40.50.300">
    <property type="entry name" value="P-loop containing nucleotide triphosphate hydrolases"/>
    <property type="match status" value="1"/>
</dbReference>
<dbReference type="KEGG" id="ehx:EMIHUDRAFT_452413"/>
<proteinExistence type="predicted"/>
<reference evidence="2" key="1">
    <citation type="journal article" date="2013" name="Nature">
        <title>Pan genome of the phytoplankton Emiliania underpins its global distribution.</title>
        <authorList>
            <person name="Read B.A."/>
            <person name="Kegel J."/>
            <person name="Klute M.J."/>
            <person name="Kuo A."/>
            <person name="Lefebvre S.C."/>
            <person name="Maumus F."/>
            <person name="Mayer C."/>
            <person name="Miller J."/>
            <person name="Monier A."/>
            <person name="Salamov A."/>
            <person name="Young J."/>
            <person name="Aguilar M."/>
            <person name="Claverie J.M."/>
            <person name="Frickenhaus S."/>
            <person name="Gonzalez K."/>
            <person name="Herman E.K."/>
            <person name="Lin Y.C."/>
            <person name="Napier J."/>
            <person name="Ogata H."/>
            <person name="Sarno A.F."/>
            <person name="Shmutz J."/>
            <person name="Schroeder D."/>
            <person name="de Vargas C."/>
            <person name="Verret F."/>
            <person name="von Dassow P."/>
            <person name="Valentin K."/>
            <person name="Van de Peer Y."/>
            <person name="Wheeler G."/>
            <person name="Dacks J.B."/>
            <person name="Delwiche C.F."/>
            <person name="Dyhrman S.T."/>
            <person name="Glockner G."/>
            <person name="John U."/>
            <person name="Richards T."/>
            <person name="Worden A.Z."/>
            <person name="Zhang X."/>
            <person name="Grigoriev I.V."/>
            <person name="Allen A.E."/>
            <person name="Bidle K."/>
            <person name="Borodovsky M."/>
            <person name="Bowler C."/>
            <person name="Brownlee C."/>
            <person name="Cock J.M."/>
            <person name="Elias M."/>
            <person name="Gladyshev V.N."/>
            <person name="Groth M."/>
            <person name="Guda C."/>
            <person name="Hadaegh A."/>
            <person name="Iglesias-Rodriguez M.D."/>
            <person name="Jenkins J."/>
            <person name="Jones B.M."/>
            <person name="Lawson T."/>
            <person name="Leese F."/>
            <person name="Lindquist E."/>
            <person name="Lobanov A."/>
            <person name="Lomsadze A."/>
            <person name="Malik S.B."/>
            <person name="Marsh M.E."/>
            <person name="Mackinder L."/>
            <person name="Mock T."/>
            <person name="Mueller-Roeber B."/>
            <person name="Pagarete A."/>
            <person name="Parker M."/>
            <person name="Probert I."/>
            <person name="Quesneville H."/>
            <person name="Raines C."/>
            <person name="Rensing S.A."/>
            <person name="Riano-Pachon D.M."/>
            <person name="Richier S."/>
            <person name="Rokitta S."/>
            <person name="Shiraiwa Y."/>
            <person name="Soanes D.M."/>
            <person name="van der Giezen M."/>
            <person name="Wahlund T.M."/>
            <person name="Williams B."/>
            <person name="Wilson W."/>
            <person name="Wolfe G."/>
            <person name="Wurch L.L."/>
        </authorList>
    </citation>
    <scope>NUCLEOTIDE SEQUENCE</scope>
</reference>
<keyword evidence="2" id="KW-1185">Reference proteome</keyword>
<evidence type="ECO:0000313" key="1">
    <source>
        <dbReference type="EnsemblProtists" id="EOD11652"/>
    </source>
</evidence>
<dbReference type="Proteomes" id="UP000013827">
    <property type="component" value="Unassembled WGS sequence"/>
</dbReference>
<dbReference type="InterPro" id="IPR039904">
    <property type="entry name" value="TRANK1"/>
</dbReference>
<organism evidence="1 2">
    <name type="scientific">Emiliania huxleyi (strain CCMP1516)</name>
    <dbReference type="NCBI Taxonomy" id="280463"/>
    <lineage>
        <taxon>Eukaryota</taxon>
        <taxon>Haptista</taxon>
        <taxon>Haptophyta</taxon>
        <taxon>Prymnesiophyceae</taxon>
        <taxon>Isochrysidales</taxon>
        <taxon>Noelaerhabdaceae</taxon>
        <taxon>Emiliania</taxon>
    </lineage>
</organism>
<sequence length="330" mass="35311">MAKQPRPACVWCVRPRSGLVLTVEESKGLEFDDVCIFDFFADSDKACTWPVVGAIDGEVAPGATAPHAFDTLRDQVLCVELKMLYVAMTRARKRCFVYDSSTERRAPLFGYLSRAGVAESGLESLLSVTKTKSRKSSAQDWLRQAANLERNKLWAHAEKAQPLSHAYLKGADRASALVMGGKRLYFEAKEAKDAAATGRLLHLAAVALLQGAAAQPEGAAADRLRSSAAQVWCEAAMTAPTPRSAAKSFYTKAAELLRDGFGRGRSASRLVDALSCFVSAAAQAALAPLPSRRVLPSMHAPFNDVALAAGQEAAVDEAVKIVAASLRWGA</sequence>
<reference evidence="1" key="2">
    <citation type="submission" date="2024-10" db="UniProtKB">
        <authorList>
            <consortium name="EnsemblProtists"/>
        </authorList>
    </citation>
    <scope>IDENTIFICATION</scope>
</reference>
<evidence type="ECO:0008006" key="3">
    <source>
        <dbReference type="Google" id="ProtNLM"/>
    </source>
</evidence>
<evidence type="ECO:0000313" key="2">
    <source>
        <dbReference type="Proteomes" id="UP000013827"/>
    </source>
</evidence>
<accession>A0A0D3IK67</accession>
<protein>
    <recommendedName>
        <fullName evidence="3">DNA helicase</fullName>
    </recommendedName>
</protein>
<dbReference type="GO" id="GO:0005524">
    <property type="term" value="F:ATP binding"/>
    <property type="evidence" value="ECO:0007669"/>
    <property type="project" value="UniProtKB-KW"/>
</dbReference>
<dbReference type="AlphaFoldDB" id="A0A0D3IK67"/>
<dbReference type="PANTHER" id="PTHR21529:SF4">
    <property type="entry name" value="TPR AND ANKYRIN REPEAT-CONTAINING PROTEIN 1"/>
    <property type="match status" value="1"/>
</dbReference>
<name>A0A0D3IK67_EMIH1</name>